<evidence type="ECO:0000313" key="9">
    <source>
        <dbReference type="Proteomes" id="UP001208570"/>
    </source>
</evidence>
<keyword evidence="2 6" id="KW-0689">Ribosomal protein</keyword>
<evidence type="ECO:0000256" key="6">
    <source>
        <dbReference type="RuleBase" id="RU004005"/>
    </source>
</evidence>
<feature type="region of interest" description="Disordered" evidence="7">
    <location>
        <begin position="1"/>
        <end position="21"/>
    </location>
</feature>
<evidence type="ECO:0000313" key="8">
    <source>
        <dbReference type="EMBL" id="KAK2142828.1"/>
    </source>
</evidence>
<organism evidence="8 9">
    <name type="scientific">Paralvinella palmiformis</name>
    <dbReference type="NCBI Taxonomy" id="53620"/>
    <lineage>
        <taxon>Eukaryota</taxon>
        <taxon>Metazoa</taxon>
        <taxon>Spiralia</taxon>
        <taxon>Lophotrochozoa</taxon>
        <taxon>Annelida</taxon>
        <taxon>Polychaeta</taxon>
        <taxon>Sedentaria</taxon>
        <taxon>Canalipalpata</taxon>
        <taxon>Terebellida</taxon>
        <taxon>Terebelliformia</taxon>
        <taxon>Alvinellidae</taxon>
        <taxon>Paralvinella</taxon>
    </lineage>
</organism>
<keyword evidence="3 6" id="KW-0687">Ribonucleoprotein</keyword>
<gene>
    <name evidence="8" type="ORF">LSH36_909g00034</name>
</gene>
<evidence type="ECO:0000256" key="5">
    <source>
        <dbReference type="ARBA" id="ARBA00035325"/>
    </source>
</evidence>
<reference evidence="8" key="1">
    <citation type="journal article" date="2023" name="Mol. Biol. Evol.">
        <title>Third-Generation Sequencing Reveals the Adaptive Role of the Epigenome in Three Deep-Sea Polychaetes.</title>
        <authorList>
            <person name="Perez M."/>
            <person name="Aroh O."/>
            <person name="Sun Y."/>
            <person name="Lan Y."/>
            <person name="Juniper S.K."/>
            <person name="Young C.R."/>
            <person name="Angers B."/>
            <person name="Qian P.Y."/>
        </authorList>
    </citation>
    <scope>NUCLEOTIDE SEQUENCE</scope>
    <source>
        <strain evidence="8">P08H-3</strain>
    </source>
</reference>
<protein>
    <recommendedName>
        <fullName evidence="4">Large ribosomal subunit protein uL22</fullName>
    </recommendedName>
    <alternativeName>
        <fullName evidence="5">60S ribosomal protein L17</fullName>
    </alternativeName>
</protein>
<dbReference type="SUPFAM" id="SSF54843">
    <property type="entry name" value="Ribosomal protein L22"/>
    <property type="match status" value="1"/>
</dbReference>
<comment type="similarity">
    <text evidence="1 6">Belongs to the universal ribosomal protein uL22 family.</text>
</comment>
<name>A0AAD9IYS2_9ANNE</name>
<evidence type="ECO:0000256" key="7">
    <source>
        <dbReference type="SAM" id="MobiDB-lite"/>
    </source>
</evidence>
<dbReference type="HAMAP" id="MF_01331_A">
    <property type="entry name" value="Ribosomal_uL22_A"/>
    <property type="match status" value="1"/>
</dbReference>
<evidence type="ECO:0000256" key="1">
    <source>
        <dbReference type="ARBA" id="ARBA00009451"/>
    </source>
</evidence>
<dbReference type="NCBIfam" id="NF003260">
    <property type="entry name" value="PRK04223.1"/>
    <property type="match status" value="1"/>
</dbReference>
<accession>A0AAD9IYS2</accession>
<keyword evidence="9" id="KW-1185">Reference proteome</keyword>
<dbReference type="PANTHER" id="PTHR11593">
    <property type="entry name" value="60S RIBOSOMAL PROTEIN L17"/>
    <property type="match status" value="1"/>
</dbReference>
<dbReference type="Pfam" id="PF00237">
    <property type="entry name" value="Ribosomal_L22"/>
    <property type="match status" value="1"/>
</dbReference>
<evidence type="ECO:0000256" key="3">
    <source>
        <dbReference type="ARBA" id="ARBA00023274"/>
    </source>
</evidence>
<dbReference type="InterPro" id="IPR005721">
    <property type="entry name" value="Ribosomal_uL22_euk/arc"/>
</dbReference>
<dbReference type="InterPro" id="IPR018260">
    <property type="entry name" value="Ribosomal_uL22_CS"/>
</dbReference>
<dbReference type="PROSITE" id="PS00464">
    <property type="entry name" value="RIBOSOMAL_L22"/>
    <property type="match status" value="1"/>
</dbReference>
<dbReference type="NCBIfam" id="TIGR01038">
    <property type="entry name" value="uL22_arch_euk"/>
    <property type="match status" value="1"/>
</dbReference>
<dbReference type="GO" id="GO:0002181">
    <property type="term" value="P:cytoplasmic translation"/>
    <property type="evidence" value="ECO:0007669"/>
    <property type="project" value="TreeGrafter"/>
</dbReference>
<evidence type="ECO:0000256" key="2">
    <source>
        <dbReference type="ARBA" id="ARBA00022980"/>
    </source>
</evidence>
<dbReference type="Gene3D" id="3.90.470.10">
    <property type="entry name" value="Ribosomal protein L22/L17"/>
    <property type="match status" value="1"/>
</dbReference>
<sequence length="183" mass="21445">MTRYSLDPENATKSAKARGSHLRVHFKNTRETAQTIKHMHLRRAVSFLKNVKGHKECVPFRRYNGGIGRCAQAKNWKATQGRWPQKSAEFLLQLLKNAESNAEFKGLDTDHLVIEHIQVNRAPKMRRRTYRAHGRINPYMSSPCHVEVILAEREQAIAKPDEEERKKKVSQKKLKRQKMMYRE</sequence>
<dbReference type="InterPro" id="IPR001063">
    <property type="entry name" value="Ribosomal_uL22"/>
</dbReference>
<dbReference type="CDD" id="cd00336">
    <property type="entry name" value="Ribosomal_L22"/>
    <property type="match status" value="1"/>
</dbReference>
<dbReference type="Proteomes" id="UP001208570">
    <property type="component" value="Unassembled WGS sequence"/>
</dbReference>
<feature type="region of interest" description="Disordered" evidence="7">
    <location>
        <begin position="158"/>
        <end position="183"/>
    </location>
</feature>
<proteinExistence type="inferred from homology"/>
<dbReference type="AlphaFoldDB" id="A0AAD9IYS2"/>
<feature type="compositionally biased region" description="Basic residues" evidence="7">
    <location>
        <begin position="167"/>
        <end position="183"/>
    </location>
</feature>
<dbReference type="GO" id="GO:0022625">
    <property type="term" value="C:cytosolic large ribosomal subunit"/>
    <property type="evidence" value="ECO:0007669"/>
    <property type="project" value="TreeGrafter"/>
</dbReference>
<comment type="caution">
    <text evidence="8">The sequence shown here is derived from an EMBL/GenBank/DDBJ whole genome shotgun (WGS) entry which is preliminary data.</text>
</comment>
<dbReference type="InterPro" id="IPR036394">
    <property type="entry name" value="Ribosomal_uL22_sf"/>
</dbReference>
<dbReference type="PANTHER" id="PTHR11593:SF10">
    <property type="entry name" value="60S RIBOSOMAL PROTEIN L17"/>
    <property type="match status" value="1"/>
</dbReference>
<evidence type="ECO:0000256" key="4">
    <source>
        <dbReference type="ARBA" id="ARBA00035207"/>
    </source>
</evidence>
<dbReference type="InterPro" id="IPR057265">
    <property type="entry name" value="Ribosomal_uL22_arc-type"/>
</dbReference>
<dbReference type="EMBL" id="JAODUP010000909">
    <property type="protein sequence ID" value="KAK2142828.1"/>
    <property type="molecule type" value="Genomic_DNA"/>
</dbReference>
<dbReference type="GO" id="GO:0003735">
    <property type="term" value="F:structural constituent of ribosome"/>
    <property type="evidence" value="ECO:0007669"/>
    <property type="project" value="InterPro"/>
</dbReference>
<dbReference type="FunFam" id="3.90.470.10:FF:000003">
    <property type="entry name" value="60S ribosomal protein L17"/>
    <property type="match status" value="1"/>
</dbReference>